<evidence type="ECO:0000313" key="1">
    <source>
        <dbReference type="EMBL" id="ABM80653.1"/>
    </source>
</evidence>
<dbReference type="RefSeq" id="WP_011821971.1">
    <property type="nucleotide sequence ID" value="NC_008818.1"/>
</dbReference>
<accession>A2BKZ2</accession>
<gene>
    <name evidence="1" type="ordered locus">Hbut_0800</name>
</gene>
<dbReference type="OrthoDB" id="15127at2157"/>
<dbReference type="HOGENOM" id="CLU_1017876_0_0_2"/>
<reference evidence="1 2" key="1">
    <citation type="journal article" date="2007" name="Archaea">
        <title>The genome of Hyperthermus butylicus: a sulfur-reducing, peptide fermenting, neutrophilic Crenarchaeote growing up to 108 degrees C.</title>
        <authorList>
            <person name="Brugger K."/>
            <person name="Chen L."/>
            <person name="Stark M."/>
            <person name="Zibat A."/>
            <person name="Redder P."/>
            <person name="Ruepp A."/>
            <person name="Awayez M."/>
            <person name="She Q."/>
            <person name="Garrett R.A."/>
            <person name="Klenk H.P."/>
        </authorList>
    </citation>
    <scope>NUCLEOTIDE SEQUENCE [LARGE SCALE GENOMIC DNA]</scope>
    <source>
        <strain evidence="2">DSM 5456 / JCM 9403 / PLM1-5</strain>
    </source>
</reference>
<sequence length="318" mass="35391">MPCNRCPLSCSGGSSCGVVDASRQGDLYPWHAVYMSLLPVEEVPLYHTCPGGLTARIMVPGAPWRCGVCFWSQYASPQGLVLRRLGDNELARLRLARPHVLLVDGGEPLLQDWVLELPSKLKSILGGYAPRVYAFRTTGLVSERRLEEAASNGYSVAVFEYVLAVEKPPMPDHVTSILPRVYEQFRIVEIHVLYDGSRRAGVIVSDLASKYTEAAIHVIPLSEEAADRAYTIVEKLRNKGLGFVYLYRDESYTVTDTLCSCGKPLLSRKPWGVRIHAQPAGGGDGARCPHCGRVHSRILLCREEARRPRSIYREIVIW</sequence>
<dbReference type="EMBL" id="CP000493">
    <property type="protein sequence ID" value="ABM80653.1"/>
    <property type="molecule type" value="Genomic_DNA"/>
</dbReference>
<name>A2BKZ2_HYPBU</name>
<dbReference type="PROSITE" id="PS51257">
    <property type="entry name" value="PROKAR_LIPOPROTEIN"/>
    <property type="match status" value="1"/>
</dbReference>
<keyword evidence="2" id="KW-1185">Reference proteome</keyword>
<dbReference type="eggNOG" id="arCOG00948">
    <property type="taxonomic scope" value="Archaea"/>
</dbReference>
<dbReference type="GeneID" id="4782179"/>
<dbReference type="KEGG" id="hbu:Hbut_0800"/>
<protein>
    <submittedName>
        <fullName evidence="1">Uncharacterized protein</fullName>
    </submittedName>
</protein>
<evidence type="ECO:0000313" key="2">
    <source>
        <dbReference type="Proteomes" id="UP000002593"/>
    </source>
</evidence>
<dbReference type="EnsemblBacteria" id="ABM80653">
    <property type="protein sequence ID" value="ABM80653"/>
    <property type="gene ID" value="Hbut_0800"/>
</dbReference>
<dbReference type="Proteomes" id="UP000002593">
    <property type="component" value="Chromosome"/>
</dbReference>
<dbReference type="AlphaFoldDB" id="A2BKZ2"/>
<dbReference type="STRING" id="415426.Hbut_0800"/>
<proteinExistence type="predicted"/>
<organism evidence="1 2">
    <name type="scientific">Hyperthermus butylicus (strain DSM 5456 / JCM 9403 / PLM1-5)</name>
    <dbReference type="NCBI Taxonomy" id="415426"/>
    <lineage>
        <taxon>Archaea</taxon>
        <taxon>Thermoproteota</taxon>
        <taxon>Thermoprotei</taxon>
        <taxon>Desulfurococcales</taxon>
        <taxon>Pyrodictiaceae</taxon>
        <taxon>Hyperthermus</taxon>
    </lineage>
</organism>